<evidence type="ECO:0000313" key="11">
    <source>
        <dbReference type="Proteomes" id="UP000267342"/>
    </source>
</evidence>
<dbReference type="PROSITE" id="PS00211">
    <property type="entry name" value="ABC_TRANSPORTER_1"/>
    <property type="match status" value="1"/>
</dbReference>
<evidence type="ECO:0000256" key="2">
    <source>
        <dbReference type="ARBA" id="ARBA00022692"/>
    </source>
</evidence>
<keyword evidence="2 7" id="KW-0812">Transmembrane</keyword>
<reference evidence="10 11" key="1">
    <citation type="submission" date="2018-09" db="EMBL/GenBank/DDBJ databases">
        <title>Zymobacter palmae IAM14233 (=T109) whole genome analysis.</title>
        <authorList>
            <person name="Yanase H."/>
        </authorList>
    </citation>
    <scope>NUCLEOTIDE SEQUENCE [LARGE SCALE GENOMIC DNA]</scope>
    <source>
        <strain evidence="10 11">IAM14233</strain>
    </source>
</reference>
<feature type="domain" description="ABC transmembrane type-1" evidence="9">
    <location>
        <begin position="26"/>
        <end position="316"/>
    </location>
</feature>
<dbReference type="GO" id="GO:0016887">
    <property type="term" value="F:ATP hydrolysis activity"/>
    <property type="evidence" value="ECO:0007669"/>
    <property type="project" value="InterPro"/>
</dbReference>
<evidence type="ECO:0000313" key="10">
    <source>
        <dbReference type="EMBL" id="BBG29930.1"/>
    </source>
</evidence>
<keyword evidence="11" id="KW-1185">Reference proteome</keyword>
<feature type="transmembrane region" description="Helical" evidence="7">
    <location>
        <begin position="245"/>
        <end position="272"/>
    </location>
</feature>
<dbReference type="PROSITE" id="PS50929">
    <property type="entry name" value="ABC_TM1F"/>
    <property type="match status" value="1"/>
</dbReference>
<keyword evidence="6 7" id="KW-0472">Membrane</keyword>
<dbReference type="Pfam" id="PF00664">
    <property type="entry name" value="ABC_membrane"/>
    <property type="match status" value="1"/>
</dbReference>
<dbReference type="InterPro" id="IPR014216">
    <property type="entry name" value="ABC_transptr_CydD"/>
</dbReference>
<keyword evidence="4 10" id="KW-0067">ATP-binding</keyword>
<dbReference type="GO" id="GO:0042883">
    <property type="term" value="P:cysteine transport"/>
    <property type="evidence" value="ECO:0007669"/>
    <property type="project" value="InterPro"/>
</dbReference>
<dbReference type="InterPro" id="IPR036640">
    <property type="entry name" value="ABC1_TM_sf"/>
</dbReference>
<dbReference type="EMBL" id="AP018933">
    <property type="protein sequence ID" value="BBG29930.1"/>
    <property type="molecule type" value="Genomic_DNA"/>
</dbReference>
<gene>
    <name evidence="10" type="ORF">ZBT109_1169</name>
</gene>
<dbReference type="InterPro" id="IPR011527">
    <property type="entry name" value="ABC1_TM_dom"/>
</dbReference>
<dbReference type="InterPro" id="IPR027417">
    <property type="entry name" value="P-loop_NTPase"/>
</dbReference>
<dbReference type="AlphaFoldDB" id="A0A348HE78"/>
<dbReference type="PROSITE" id="PS50893">
    <property type="entry name" value="ABC_TRANSPORTER_2"/>
    <property type="match status" value="1"/>
</dbReference>
<proteinExistence type="predicted"/>
<keyword evidence="5 7" id="KW-1133">Transmembrane helix</keyword>
<dbReference type="SUPFAM" id="SSF90123">
    <property type="entry name" value="ABC transporter transmembrane region"/>
    <property type="match status" value="1"/>
</dbReference>
<dbReference type="KEGG" id="zpl:ZBT109_1169"/>
<dbReference type="InterPro" id="IPR017871">
    <property type="entry name" value="ABC_transporter-like_CS"/>
</dbReference>
<dbReference type="Gene3D" id="3.40.50.300">
    <property type="entry name" value="P-loop containing nucleotide triphosphate hydrolases"/>
    <property type="match status" value="1"/>
</dbReference>
<dbReference type="GO" id="GO:0005524">
    <property type="term" value="F:ATP binding"/>
    <property type="evidence" value="ECO:0007669"/>
    <property type="project" value="UniProtKB-KW"/>
</dbReference>
<dbReference type="CDD" id="cd03228">
    <property type="entry name" value="ABCC_MRP_Like"/>
    <property type="match status" value="1"/>
</dbReference>
<keyword evidence="3" id="KW-0547">Nucleotide-binding</keyword>
<dbReference type="Pfam" id="PF00005">
    <property type="entry name" value="ABC_tran"/>
    <property type="match status" value="1"/>
</dbReference>
<dbReference type="OrthoDB" id="9806127at2"/>
<evidence type="ECO:0000256" key="3">
    <source>
        <dbReference type="ARBA" id="ARBA00022741"/>
    </source>
</evidence>
<evidence type="ECO:0000259" key="9">
    <source>
        <dbReference type="PROSITE" id="PS50929"/>
    </source>
</evidence>
<dbReference type="RefSeq" id="WP_027704829.1">
    <property type="nucleotide sequence ID" value="NZ_AP018933.1"/>
</dbReference>
<name>A0A348HE78_9GAMM</name>
<dbReference type="STRING" id="1123510.GCA_000620025_01440"/>
<feature type="transmembrane region" description="Helical" evidence="7">
    <location>
        <begin position="62"/>
        <end position="82"/>
    </location>
</feature>
<dbReference type="InterPro" id="IPR003439">
    <property type="entry name" value="ABC_transporter-like_ATP-bd"/>
</dbReference>
<dbReference type="NCBIfam" id="TIGR02857">
    <property type="entry name" value="CydD"/>
    <property type="match status" value="1"/>
</dbReference>
<evidence type="ECO:0000256" key="5">
    <source>
        <dbReference type="ARBA" id="ARBA00022989"/>
    </source>
</evidence>
<protein>
    <submittedName>
        <fullName evidence="10">ATP-binding cassette, subfamily B, bacterial</fullName>
    </submittedName>
</protein>
<dbReference type="PANTHER" id="PTHR24221">
    <property type="entry name" value="ATP-BINDING CASSETTE SUB-FAMILY B"/>
    <property type="match status" value="1"/>
</dbReference>
<dbReference type="SMART" id="SM00382">
    <property type="entry name" value="AAA"/>
    <property type="match status" value="1"/>
</dbReference>
<feature type="transmembrane region" description="Helical" evidence="7">
    <location>
        <begin position="150"/>
        <end position="172"/>
    </location>
</feature>
<evidence type="ECO:0000256" key="4">
    <source>
        <dbReference type="ARBA" id="ARBA00022840"/>
    </source>
</evidence>
<feature type="domain" description="ABC transporter" evidence="8">
    <location>
        <begin position="353"/>
        <end position="592"/>
    </location>
</feature>
<dbReference type="GO" id="GO:0140359">
    <property type="term" value="F:ABC-type transporter activity"/>
    <property type="evidence" value="ECO:0007669"/>
    <property type="project" value="InterPro"/>
</dbReference>
<accession>A0A348HE78</accession>
<dbReference type="GO" id="GO:0034040">
    <property type="term" value="F:ATPase-coupled lipid transmembrane transporter activity"/>
    <property type="evidence" value="ECO:0007669"/>
    <property type="project" value="TreeGrafter"/>
</dbReference>
<dbReference type="InterPro" id="IPR039421">
    <property type="entry name" value="Type_1_exporter"/>
</dbReference>
<sequence length="604" mass="65838">MSSHPLPTPAQWLRANASRGGRWNRVIMLAATGSTLLLLLQAWAIASVVYRLAIEHAPLSSLTLPLIILPVAFLGRGALAWLRTEAGVRCGLAIRQSVREDVLRRIGERGPLWSQRQHSAALGNQVWDQVDALQNYYADYRPQMLLCGTIPLIILCAVLPVSWAAALILLITGPLIPLNMAMIGWGAKNLQDQQLTETHRMSRHFLDTLKGMPTLRLLGRSHQQANEIYAVSEGVRQRNMKVLRLAFLSSSALEFFASVSIALLATYIGFTYLGQFDFGTWGKGLSLFGGLFMLILSPEFYQPLRDLGVHYHAKAEAEAAAQVLMPLLTEAPPSADASTTTTKHWAVPDTLGITLNHVSCRYPGQASPALNDVSFSVAAGETIAVIGPSGAGKSTLLTTLLGFMQPEQGTITLHSGERLDHLLTSEWQHALSWVGQHNALIPGTLADNLTIALPDDQPFDEDRLWEALDKTDLRCWANQLPQGLHTRIGDGGQPVSGGQARRIGLARAFLRDAPLVLLDEPTASLDQQSERIVNRAIATLSKGRTVIMLTHRLSLLNQADRILLLEQGRVRAFDTLSALSQPHGPLANVIDAAHADLDTQGEPS</sequence>
<evidence type="ECO:0000259" key="8">
    <source>
        <dbReference type="PROSITE" id="PS50893"/>
    </source>
</evidence>
<evidence type="ECO:0000256" key="7">
    <source>
        <dbReference type="SAM" id="Phobius"/>
    </source>
</evidence>
<evidence type="ECO:0000256" key="1">
    <source>
        <dbReference type="ARBA" id="ARBA00004651"/>
    </source>
</evidence>
<dbReference type="Proteomes" id="UP000267342">
    <property type="component" value="Chromosome"/>
</dbReference>
<dbReference type="Gene3D" id="1.20.1560.10">
    <property type="entry name" value="ABC transporter type 1, transmembrane domain"/>
    <property type="match status" value="1"/>
</dbReference>
<dbReference type="CDD" id="cd18584">
    <property type="entry name" value="ABC_6TM_AarD_CydD"/>
    <property type="match status" value="1"/>
</dbReference>
<dbReference type="InterPro" id="IPR003593">
    <property type="entry name" value="AAA+_ATPase"/>
</dbReference>
<feature type="transmembrane region" description="Helical" evidence="7">
    <location>
        <begin position="26"/>
        <end position="50"/>
    </location>
</feature>
<dbReference type="GO" id="GO:0005886">
    <property type="term" value="C:plasma membrane"/>
    <property type="evidence" value="ECO:0007669"/>
    <property type="project" value="UniProtKB-SubCell"/>
</dbReference>
<comment type="subcellular location">
    <subcellularLocation>
        <location evidence="1">Cell membrane</location>
        <topology evidence="1">Multi-pass membrane protein</topology>
    </subcellularLocation>
</comment>
<evidence type="ECO:0000256" key="6">
    <source>
        <dbReference type="ARBA" id="ARBA00023136"/>
    </source>
</evidence>
<dbReference type="PANTHER" id="PTHR24221:SF261">
    <property type="entry name" value="GLUTATHIONE_L-CYSTEINE TRANSPORT SYSTEM ATP-BINDING_PERMEASE PROTEIN CYDD"/>
    <property type="match status" value="1"/>
</dbReference>
<organism evidence="10 11">
    <name type="scientific">Zymobacter palmae</name>
    <dbReference type="NCBI Taxonomy" id="33074"/>
    <lineage>
        <taxon>Bacteria</taxon>
        <taxon>Pseudomonadati</taxon>
        <taxon>Pseudomonadota</taxon>
        <taxon>Gammaproteobacteria</taxon>
        <taxon>Oceanospirillales</taxon>
        <taxon>Halomonadaceae</taxon>
        <taxon>Zymobacter group</taxon>
        <taxon>Zymobacter</taxon>
    </lineage>
</organism>
<dbReference type="SUPFAM" id="SSF52540">
    <property type="entry name" value="P-loop containing nucleoside triphosphate hydrolases"/>
    <property type="match status" value="1"/>
</dbReference>